<dbReference type="Proteomes" id="UP000618051">
    <property type="component" value="Unassembled WGS sequence"/>
</dbReference>
<sequence>EALTGAARPEAAWLCWVFVGLFPFRYCFSALPPRWMARGGRRWPRRPSPARMVAAVLAGLSLLSLLTCGYLAWGSRRGGAGEAPGKLLGEDPAAGAPRSQPHIIFILADDQGFRDVGYHGSEIRTPTLDKLAAEGVKLENYYVQPMCTPSRSQLITGKYQIHTGLQHSIIRPTQPNCLPLDNVTLPQKLKEAGYSTHMVGKWHLGFYRRECMPTQRGFDSFFGSLLGSGDYYTHFKCDSPGICGYDLYENDNAAWDHDNGIYSTQMYTQKVQQILASHNPRKPIFLYIAYQAVHSPLQAPGRYFEHYRSINNINRRRYAAMLACLDEAINNVTLALRKYGYYENSIIIYSSDNGGQPMAGGSNWPLRGSKGTYWEGGIRAVGFVHSPLLKNKGSVCKELVHITDWFPTLITLAEGQIDEDIQLDGYDVWETISEGRRSPRVDILHNIDPIYTKAKNGSWAAGYGIWNTAIQSAIRVNHWKLLTGNPGYSDWVPPQAFSNAGPNRWHNERVSWSAGKTVWLFNITADPYERVDLSARHPDVVKQLLRRLSQFNKTAVPVRYPPKDPRSNPKLNGGVWGPWFKEDEKKKKSDKSKGANKQKKKNKKKANRKKGQSYHCRSRLAGGTRYLSTLSDHVTDFLLYRMSGPHPSPDTFQITAAIASCFRKLSFDGQMVLESLESMEMLMADVLKLTDGSEGERRNKTQEPPKSEIFLTFPRCAELPTFAVKHITNEHMPSVIYYRQRQKHKLSKVYLTDSYPQSTVNQGNTVYTARMRKENNSGMFYDILLLKQNFFSQYVYHLRHASKFALFQAAQQSLVHGDAVQLSNSTLCLLCSQQLIHYPSKISQLIYISRYVTCPISGKLSPRSVQAQGKGRLDMNPGLSDNHTFTGPAYSSEECCLIQLDINLETKHFSTATGKEEWKAVPGMEKREEKEEERYVGNTLGCSVL</sequence>
<dbReference type="AlphaFoldDB" id="A0A835NIE4"/>
<proteinExistence type="inferred from homology"/>
<evidence type="ECO:0000256" key="3">
    <source>
        <dbReference type="ARBA" id="ARBA00022723"/>
    </source>
</evidence>
<evidence type="ECO:0000256" key="6">
    <source>
        <dbReference type="ARBA" id="ARBA00023180"/>
    </source>
</evidence>
<keyword evidence="5" id="KW-0106">Calcium</keyword>
<keyword evidence="4" id="KW-0378">Hydrolase</keyword>
<dbReference type="SUPFAM" id="SSF53649">
    <property type="entry name" value="Alkaline phosphatase-like"/>
    <property type="match status" value="1"/>
</dbReference>
<reference evidence="11" key="3">
    <citation type="submission" date="2022-01" db="EMBL/GenBank/DDBJ databases">
        <authorList>
            <person name="Rubenstein D.R."/>
        </authorList>
    </citation>
    <scope>NUCLEOTIDE SEQUENCE</scope>
    <source>
        <strain evidence="11">SS15</strain>
        <tissue evidence="11">Liver</tissue>
    </source>
</reference>
<evidence type="ECO:0000256" key="7">
    <source>
        <dbReference type="SAM" id="MobiDB-lite"/>
    </source>
</evidence>
<keyword evidence="8" id="KW-0472">Membrane</keyword>
<evidence type="ECO:0000256" key="4">
    <source>
        <dbReference type="ARBA" id="ARBA00022801"/>
    </source>
</evidence>
<feature type="region of interest" description="Disordered" evidence="7">
    <location>
        <begin position="556"/>
        <end position="615"/>
    </location>
</feature>
<organism evidence="10">
    <name type="scientific">Lamprotornis superbus</name>
    <dbReference type="NCBI Taxonomy" id="245042"/>
    <lineage>
        <taxon>Eukaryota</taxon>
        <taxon>Metazoa</taxon>
        <taxon>Chordata</taxon>
        <taxon>Craniata</taxon>
        <taxon>Vertebrata</taxon>
        <taxon>Euteleostomi</taxon>
        <taxon>Archelosauria</taxon>
        <taxon>Archosauria</taxon>
        <taxon>Dinosauria</taxon>
        <taxon>Saurischia</taxon>
        <taxon>Theropoda</taxon>
        <taxon>Coelurosauria</taxon>
        <taxon>Aves</taxon>
        <taxon>Neognathae</taxon>
        <taxon>Neoaves</taxon>
        <taxon>Telluraves</taxon>
        <taxon>Australaves</taxon>
        <taxon>Passeriformes</taxon>
        <taxon>Sturnidae</taxon>
        <taxon>Lamprotornis</taxon>
    </lineage>
</organism>
<dbReference type="Pfam" id="PF00884">
    <property type="entry name" value="Sulfatase"/>
    <property type="match status" value="1"/>
</dbReference>
<keyword evidence="6" id="KW-0325">Glycoprotein</keyword>
<dbReference type="CDD" id="cd16029">
    <property type="entry name" value="4-S"/>
    <property type="match status" value="1"/>
</dbReference>
<feature type="compositionally biased region" description="Basic and acidic residues" evidence="7">
    <location>
        <begin position="580"/>
        <end position="593"/>
    </location>
</feature>
<dbReference type="EMBL" id="JADDUC020000006">
    <property type="protein sequence ID" value="KAI1238679.1"/>
    <property type="molecule type" value="Genomic_DNA"/>
</dbReference>
<dbReference type="InterPro" id="IPR024607">
    <property type="entry name" value="Sulfatase_CS"/>
</dbReference>
<evidence type="ECO:0000313" key="10">
    <source>
        <dbReference type="EMBL" id="KAG0116037.1"/>
    </source>
</evidence>
<keyword evidence="8" id="KW-0812">Transmembrane</keyword>
<feature type="non-terminal residue" evidence="10">
    <location>
        <position position="1"/>
    </location>
</feature>
<dbReference type="GO" id="GO:0046872">
    <property type="term" value="F:metal ion binding"/>
    <property type="evidence" value="ECO:0007669"/>
    <property type="project" value="UniProtKB-KW"/>
</dbReference>
<dbReference type="PROSITE" id="PS00523">
    <property type="entry name" value="SULFATASE_1"/>
    <property type="match status" value="1"/>
</dbReference>
<evidence type="ECO:0000256" key="8">
    <source>
        <dbReference type="SAM" id="Phobius"/>
    </source>
</evidence>
<comment type="cofactor">
    <cofactor evidence="1">
        <name>Ca(2+)</name>
        <dbReference type="ChEBI" id="CHEBI:29108"/>
    </cofactor>
</comment>
<keyword evidence="3" id="KW-0479">Metal-binding</keyword>
<evidence type="ECO:0000313" key="12">
    <source>
        <dbReference type="Proteomes" id="UP000618051"/>
    </source>
</evidence>
<dbReference type="FunFam" id="3.40.720.10:FF:000007">
    <property type="entry name" value="Arylsulfatase family, member J"/>
    <property type="match status" value="1"/>
</dbReference>
<evidence type="ECO:0000256" key="5">
    <source>
        <dbReference type="ARBA" id="ARBA00022837"/>
    </source>
</evidence>
<dbReference type="InterPro" id="IPR017850">
    <property type="entry name" value="Alkaline_phosphatase_core_sf"/>
</dbReference>
<protein>
    <submittedName>
        <fullName evidence="10">Arylsulfatase J</fullName>
    </submittedName>
</protein>
<comment type="similarity">
    <text evidence="2">Belongs to the sulfatase family.</text>
</comment>
<dbReference type="PANTHER" id="PTHR10342">
    <property type="entry name" value="ARYLSULFATASE"/>
    <property type="match status" value="1"/>
</dbReference>
<feature type="transmembrane region" description="Helical" evidence="8">
    <location>
        <begin position="52"/>
        <end position="73"/>
    </location>
</feature>
<evidence type="ECO:0000256" key="2">
    <source>
        <dbReference type="ARBA" id="ARBA00008779"/>
    </source>
</evidence>
<dbReference type="Gene3D" id="3.40.720.10">
    <property type="entry name" value="Alkaline Phosphatase, subunit A"/>
    <property type="match status" value="1"/>
</dbReference>
<dbReference type="OrthoDB" id="103349at2759"/>
<evidence type="ECO:0000313" key="11">
    <source>
        <dbReference type="EMBL" id="KAI1238679.1"/>
    </source>
</evidence>
<feature type="transmembrane region" description="Helical" evidence="8">
    <location>
        <begin position="12"/>
        <end position="31"/>
    </location>
</feature>
<feature type="domain" description="Sulfatase N-terminal" evidence="9">
    <location>
        <begin position="101"/>
        <end position="413"/>
    </location>
</feature>
<dbReference type="PROSITE" id="PS00149">
    <property type="entry name" value="SULFATASE_2"/>
    <property type="match status" value="1"/>
</dbReference>
<dbReference type="Gene3D" id="3.30.1120.10">
    <property type="match status" value="1"/>
</dbReference>
<dbReference type="PANTHER" id="PTHR10342:SF69">
    <property type="entry name" value="ARYLSULFATASE J"/>
    <property type="match status" value="1"/>
</dbReference>
<gene>
    <name evidence="11" type="ORF">IHE44_0013419</name>
    <name evidence="10" type="ORF">IHE44_004763</name>
</gene>
<evidence type="ECO:0000256" key="1">
    <source>
        <dbReference type="ARBA" id="ARBA00001913"/>
    </source>
</evidence>
<reference evidence="11 12" key="2">
    <citation type="journal article" date="2021" name="J. Hered.">
        <title>Feather Gene Expression Elucidates the Developmental Basis of Plumage Iridescence in African Starlings.</title>
        <authorList>
            <person name="Rubenstein D.R."/>
            <person name="Corvelo A."/>
            <person name="MacManes M.D."/>
            <person name="Maia R."/>
            <person name="Narzisi G."/>
            <person name="Rousaki A."/>
            <person name="Vandenabeele P."/>
            <person name="Shawkey M.D."/>
            <person name="Solomon J."/>
        </authorList>
    </citation>
    <scope>NUCLEOTIDE SEQUENCE [LARGE SCALE GENOMIC DNA]</scope>
    <source>
        <strain evidence="11">SS15</strain>
    </source>
</reference>
<name>A0A835NIE4_9PASS</name>
<feature type="compositionally biased region" description="Basic residues" evidence="7">
    <location>
        <begin position="594"/>
        <end position="615"/>
    </location>
</feature>
<comment type="caution">
    <text evidence="10">The sequence shown here is derived from an EMBL/GenBank/DDBJ whole genome shotgun (WGS) entry which is preliminary data.</text>
</comment>
<accession>A0A835NIE4</accession>
<keyword evidence="12" id="KW-1185">Reference proteome</keyword>
<evidence type="ECO:0000259" key="9">
    <source>
        <dbReference type="Pfam" id="PF00884"/>
    </source>
</evidence>
<dbReference type="InterPro" id="IPR047115">
    <property type="entry name" value="ARSB"/>
</dbReference>
<dbReference type="GO" id="GO:0008484">
    <property type="term" value="F:sulfuric ester hydrolase activity"/>
    <property type="evidence" value="ECO:0007669"/>
    <property type="project" value="InterPro"/>
</dbReference>
<dbReference type="InterPro" id="IPR000917">
    <property type="entry name" value="Sulfatase_N"/>
</dbReference>
<keyword evidence="8" id="KW-1133">Transmembrane helix</keyword>
<dbReference type="FunFam" id="3.30.1120.10:FF:000002">
    <property type="entry name" value="Arylsulfatase family member J"/>
    <property type="match status" value="1"/>
</dbReference>
<reference evidence="10" key="1">
    <citation type="submission" date="2020-10" db="EMBL/GenBank/DDBJ databases">
        <title>Feather gene expression reveals the developmental basis of iridescence in African starlings.</title>
        <authorList>
            <person name="Rubenstein D.R."/>
        </authorList>
    </citation>
    <scope>NUCLEOTIDE SEQUENCE</scope>
    <source>
        <strain evidence="10">SS15</strain>
        <tissue evidence="10">Liver</tissue>
    </source>
</reference>
<dbReference type="EMBL" id="JADDUC010000188">
    <property type="protein sequence ID" value="KAG0116037.1"/>
    <property type="molecule type" value="Genomic_DNA"/>
</dbReference>